<reference evidence="1" key="1">
    <citation type="submission" date="2025-08" db="UniProtKB">
        <authorList>
            <consortium name="Ensembl"/>
        </authorList>
    </citation>
    <scope>IDENTIFICATION</scope>
</reference>
<dbReference type="Ensembl" id="ENSMCST00000019457.1">
    <property type="protein sequence ID" value="ENSMCSP00000018984.1"/>
    <property type="gene ID" value="ENSMCSG00000013332.1"/>
</dbReference>
<sequence length="113" mass="12659">GTLLRPHKGLTLGTMSHMSQCFPVCPCMSLCLFPSDSPCVPVFPCVSLHVPVFVSQCFPVSLCVSLCFPVFPCVPMCPCVSLCVSQYNGNFDCMYLPYWHYFIKENGILKLYF</sequence>
<name>A0A8C5UAQ7_9PASS</name>
<reference evidence="1" key="2">
    <citation type="submission" date="2025-09" db="UniProtKB">
        <authorList>
            <consortium name="Ensembl"/>
        </authorList>
    </citation>
    <scope>IDENTIFICATION</scope>
</reference>
<accession>A0A8C5UAQ7</accession>
<evidence type="ECO:0000313" key="2">
    <source>
        <dbReference type="Proteomes" id="UP000694560"/>
    </source>
</evidence>
<dbReference type="AlphaFoldDB" id="A0A8C5UAQ7"/>
<proteinExistence type="predicted"/>
<evidence type="ECO:0000313" key="1">
    <source>
        <dbReference type="Ensembl" id="ENSMCSP00000018984.1"/>
    </source>
</evidence>
<dbReference type="Proteomes" id="UP000694560">
    <property type="component" value="Unplaced"/>
</dbReference>
<protein>
    <submittedName>
        <fullName evidence="1">Uncharacterized protein</fullName>
    </submittedName>
</protein>
<keyword evidence="2" id="KW-1185">Reference proteome</keyword>
<organism evidence="1 2">
    <name type="scientific">Malurus cyaneus samueli</name>
    <dbReference type="NCBI Taxonomy" id="2593467"/>
    <lineage>
        <taxon>Eukaryota</taxon>
        <taxon>Metazoa</taxon>
        <taxon>Chordata</taxon>
        <taxon>Craniata</taxon>
        <taxon>Vertebrata</taxon>
        <taxon>Euteleostomi</taxon>
        <taxon>Archelosauria</taxon>
        <taxon>Archosauria</taxon>
        <taxon>Dinosauria</taxon>
        <taxon>Saurischia</taxon>
        <taxon>Theropoda</taxon>
        <taxon>Coelurosauria</taxon>
        <taxon>Aves</taxon>
        <taxon>Neognathae</taxon>
        <taxon>Neoaves</taxon>
        <taxon>Telluraves</taxon>
        <taxon>Australaves</taxon>
        <taxon>Passeriformes</taxon>
        <taxon>Meliphagoidea</taxon>
        <taxon>Maluridae</taxon>
        <taxon>Malurus</taxon>
    </lineage>
</organism>